<dbReference type="Proteomes" id="UP000075221">
    <property type="component" value="Chromosome"/>
</dbReference>
<dbReference type="AlphaFoldDB" id="A0AAC8YH17"/>
<evidence type="ECO:0000313" key="2">
    <source>
        <dbReference type="EMBL" id="AOZ47888.1"/>
    </source>
</evidence>
<dbReference type="Proteomes" id="UP000178666">
    <property type="component" value="Chromosome"/>
</dbReference>
<sequence>MAAATSADLIRAARDTDLLDRARALAAQQGIDAAVIEQKWAHLVSVPVSQSGDDTIASVLAYATATYTGRPGQNPAAVTDTQIAAALATLNA</sequence>
<proteinExistence type="predicted"/>
<evidence type="ECO:0000313" key="4">
    <source>
        <dbReference type="Proteomes" id="UP000178666"/>
    </source>
</evidence>
<keyword evidence="4" id="KW-1185">Reference proteome</keyword>
<gene>
    <name evidence="2" type="ORF">A8L58_15730</name>
    <name evidence="1" type="ORF">AXH35_14270</name>
</gene>
<evidence type="ECO:0000313" key="3">
    <source>
        <dbReference type="Proteomes" id="UP000075221"/>
    </source>
</evidence>
<dbReference type="EMBL" id="CP015970">
    <property type="protein sequence ID" value="AOZ47888.1"/>
    <property type="molecule type" value="Genomic_DNA"/>
</dbReference>
<dbReference type="RefSeq" id="WP_062820280.1">
    <property type="nucleotide sequence ID" value="NZ_CP014352.1"/>
</dbReference>
<accession>A0AAC8YH17</accession>
<evidence type="ECO:0000313" key="1">
    <source>
        <dbReference type="EMBL" id="AMS06440.1"/>
    </source>
</evidence>
<reference evidence="1 3" key="2">
    <citation type="submission" date="2016-02" db="EMBL/GenBank/DDBJ databases">
        <title>Complete Genome Sequence of Propionibacterium acidipropionici ATCC 55737.</title>
        <authorList>
            <person name="Luna Flores C.H."/>
            <person name="Nielsen L.K."/>
            <person name="Marcellin E."/>
        </authorList>
    </citation>
    <scope>NUCLEOTIDE SEQUENCE [LARGE SCALE GENOMIC DNA]</scope>
    <source>
        <strain evidence="1 3">ATCC 55737</strain>
    </source>
</reference>
<reference evidence="2 4" key="1">
    <citation type="journal article" date="2016" name="Plant Dis.">
        <title>Improved production of propionic acid using genome shuffling.</title>
        <authorList>
            <person name="Luna-Flores C.H."/>
            <person name="Palfreyman R.W."/>
            <person name="Kromer J.O."/>
            <person name="Nielsen L.K."/>
            <person name="Marcellin E."/>
        </authorList>
    </citation>
    <scope>NUCLEOTIDE SEQUENCE [LARGE SCALE GENOMIC DNA]</scope>
    <source>
        <strain evidence="2 4">F3E8</strain>
    </source>
</reference>
<organism evidence="1 3">
    <name type="scientific">Acidipropionibacterium acidipropionici</name>
    <dbReference type="NCBI Taxonomy" id="1748"/>
    <lineage>
        <taxon>Bacteria</taxon>
        <taxon>Bacillati</taxon>
        <taxon>Actinomycetota</taxon>
        <taxon>Actinomycetes</taxon>
        <taxon>Propionibacteriales</taxon>
        <taxon>Propionibacteriaceae</taxon>
        <taxon>Acidipropionibacterium</taxon>
    </lineage>
</organism>
<protein>
    <submittedName>
        <fullName evidence="1">Uncharacterized protein</fullName>
    </submittedName>
</protein>
<dbReference type="EMBL" id="CP014352">
    <property type="protein sequence ID" value="AMS06440.1"/>
    <property type="molecule type" value="Genomic_DNA"/>
</dbReference>
<name>A0AAC8YH17_9ACTN</name>